<evidence type="ECO:0000313" key="9">
    <source>
        <dbReference type="EMBL" id="MFB9887655.1"/>
    </source>
</evidence>
<evidence type="ECO:0000259" key="8">
    <source>
        <dbReference type="SMART" id="SM00858"/>
    </source>
</evidence>
<dbReference type="RefSeq" id="WP_051527636.1">
    <property type="nucleotide sequence ID" value="NZ_JBHLZN010000005.1"/>
</dbReference>
<dbReference type="Proteomes" id="UP001589628">
    <property type="component" value="Unassembled WGS sequence"/>
</dbReference>
<dbReference type="CDD" id="cd11614">
    <property type="entry name" value="SAF_CpaB_FlgA_like"/>
    <property type="match status" value="1"/>
</dbReference>
<dbReference type="InterPro" id="IPR017585">
    <property type="entry name" value="SAF_FlgA"/>
</dbReference>
<keyword evidence="9" id="KW-0969">Cilium</keyword>
<organism evidence="9 10">
    <name type="scientific">Balneatrix alpica</name>
    <dbReference type="NCBI Taxonomy" id="75684"/>
    <lineage>
        <taxon>Bacteria</taxon>
        <taxon>Pseudomonadati</taxon>
        <taxon>Pseudomonadota</taxon>
        <taxon>Gammaproteobacteria</taxon>
        <taxon>Oceanospirillales</taxon>
        <taxon>Balneatrichaceae</taxon>
        <taxon>Balneatrix</taxon>
    </lineage>
</organism>
<dbReference type="Pfam" id="PF13144">
    <property type="entry name" value="ChapFlgA"/>
    <property type="match status" value="1"/>
</dbReference>
<comment type="subcellular location">
    <subcellularLocation>
        <location evidence="1 7">Periplasm</location>
    </subcellularLocation>
</comment>
<reference evidence="9 10" key="1">
    <citation type="submission" date="2024-09" db="EMBL/GenBank/DDBJ databases">
        <authorList>
            <person name="Sun Q."/>
            <person name="Mori K."/>
        </authorList>
    </citation>
    <scope>NUCLEOTIDE SEQUENCE [LARGE SCALE GENOMIC DNA]</scope>
    <source>
        <strain evidence="9 10">ATCC 51285</strain>
    </source>
</reference>
<dbReference type="Gene3D" id="2.30.30.760">
    <property type="match status" value="1"/>
</dbReference>
<sequence length="235" mass="25334">MQFSQAFAFTLLLTSTLIASFSATAATSEDLTQAVINYLAEQLEANPPESGRLELAVAPLDSRLRLHDCAQPLEVSHAGKTLLGRLHIKVSCAGPVSWSVYVGAEIKLWRPVVILATNLSRNQMIDHSSIKVEEQDVSGLRQQYYTSVTEVLGYTTRRHLSANTVLGPDMLEAPMLVKKGTPVTINAVAGSVRIHTQGVAQTDGSLGQVIQVQNLNSQRIVRAKVIGPGQVQVGP</sequence>
<accession>A0ABV5ZFQ2</accession>
<dbReference type="InterPro" id="IPR039246">
    <property type="entry name" value="Flagellar_FlgA"/>
</dbReference>
<evidence type="ECO:0000256" key="7">
    <source>
        <dbReference type="RuleBase" id="RU362063"/>
    </source>
</evidence>
<evidence type="ECO:0000256" key="1">
    <source>
        <dbReference type="ARBA" id="ARBA00004418"/>
    </source>
</evidence>
<dbReference type="Pfam" id="PF17656">
    <property type="entry name" value="ChapFlgA_N"/>
    <property type="match status" value="1"/>
</dbReference>
<evidence type="ECO:0000256" key="5">
    <source>
        <dbReference type="ARBA" id="ARBA00022764"/>
    </source>
</evidence>
<comment type="similarity">
    <text evidence="2 7">Belongs to the FlgA family.</text>
</comment>
<evidence type="ECO:0000313" key="10">
    <source>
        <dbReference type="Proteomes" id="UP001589628"/>
    </source>
</evidence>
<evidence type="ECO:0000256" key="4">
    <source>
        <dbReference type="ARBA" id="ARBA00022729"/>
    </source>
</evidence>
<gene>
    <name evidence="9" type="primary">flgA</name>
    <name evidence="9" type="ORF">ACFFLH_14635</name>
</gene>
<feature type="chain" id="PRO_5044963133" description="Flagella basal body P-ring formation protein FlgA" evidence="7">
    <location>
        <begin position="26"/>
        <end position="235"/>
    </location>
</feature>
<dbReference type="SMART" id="SM00858">
    <property type="entry name" value="SAF"/>
    <property type="match status" value="1"/>
</dbReference>
<keyword evidence="9" id="KW-0966">Cell projection</keyword>
<proteinExistence type="inferred from homology"/>
<keyword evidence="9" id="KW-0282">Flagellum</keyword>
<dbReference type="InterPro" id="IPR013974">
    <property type="entry name" value="SAF"/>
</dbReference>
<name>A0ABV5ZFQ2_9GAMM</name>
<dbReference type="EMBL" id="JBHLZN010000005">
    <property type="protein sequence ID" value="MFB9887655.1"/>
    <property type="molecule type" value="Genomic_DNA"/>
</dbReference>
<dbReference type="PANTHER" id="PTHR36307:SF1">
    <property type="entry name" value="FLAGELLA BASAL BODY P-RING FORMATION PROTEIN FLGA"/>
    <property type="match status" value="1"/>
</dbReference>
<feature type="domain" description="SAF" evidence="8">
    <location>
        <begin position="110"/>
        <end position="172"/>
    </location>
</feature>
<dbReference type="InterPro" id="IPR041231">
    <property type="entry name" value="FlgA_N"/>
</dbReference>
<dbReference type="PANTHER" id="PTHR36307">
    <property type="entry name" value="FLAGELLA BASAL BODY P-RING FORMATION PROTEIN FLGA"/>
    <property type="match status" value="1"/>
</dbReference>
<keyword evidence="5 7" id="KW-0574">Periplasm</keyword>
<dbReference type="Gene3D" id="3.90.1210.10">
    <property type="entry name" value="Antifreeze-like/N-acetylneuraminic acid synthase C-terminal domain"/>
    <property type="match status" value="1"/>
</dbReference>
<evidence type="ECO:0000256" key="2">
    <source>
        <dbReference type="ARBA" id="ARBA00010474"/>
    </source>
</evidence>
<evidence type="ECO:0000256" key="3">
    <source>
        <dbReference type="ARBA" id="ARBA00014754"/>
    </source>
</evidence>
<keyword evidence="10" id="KW-1185">Reference proteome</keyword>
<keyword evidence="4 7" id="KW-0732">Signal</keyword>
<evidence type="ECO:0000256" key="6">
    <source>
        <dbReference type="ARBA" id="ARBA00025643"/>
    </source>
</evidence>
<feature type="signal peptide" evidence="7">
    <location>
        <begin position="1"/>
        <end position="25"/>
    </location>
</feature>
<dbReference type="NCBIfam" id="TIGR03170">
    <property type="entry name" value="flgA_cterm"/>
    <property type="match status" value="1"/>
</dbReference>
<comment type="caution">
    <text evidence="9">The sequence shown here is derived from an EMBL/GenBank/DDBJ whole genome shotgun (WGS) entry which is preliminary data.</text>
</comment>
<keyword evidence="7" id="KW-1005">Bacterial flagellum biogenesis</keyword>
<comment type="function">
    <text evidence="6 7">Involved in the assembly process of the P-ring formation. It may associate with FlgF on the rod constituting a structure essential for the P-ring assembly or may act as a modulator protein for the P-ring assembly.</text>
</comment>
<protein>
    <recommendedName>
        <fullName evidence="3 7">Flagella basal body P-ring formation protein FlgA</fullName>
    </recommendedName>
</protein>